<name>A0A934WL09_9BURK</name>
<evidence type="ECO:0000313" key="2">
    <source>
        <dbReference type="Proteomes" id="UP000630528"/>
    </source>
</evidence>
<organism evidence="1 2">
    <name type="scientific">Ramlibacter ginsenosidimutans</name>
    <dbReference type="NCBI Taxonomy" id="502333"/>
    <lineage>
        <taxon>Bacteria</taxon>
        <taxon>Pseudomonadati</taxon>
        <taxon>Pseudomonadota</taxon>
        <taxon>Betaproteobacteria</taxon>
        <taxon>Burkholderiales</taxon>
        <taxon>Comamonadaceae</taxon>
        <taxon>Ramlibacter</taxon>
    </lineage>
</organism>
<dbReference type="EMBL" id="JAEPWM010000001">
    <property type="protein sequence ID" value="MBK6004923.1"/>
    <property type="molecule type" value="Genomic_DNA"/>
</dbReference>
<accession>A0A934WL09</accession>
<proteinExistence type="predicted"/>
<sequence length="102" mass="11883">MSAWSSWLSSRPFEWQFRAPPAGVENVRHQLLALLDDCEGFEVDRLRWRLHMAERAQELWLLRDALFQVVSSQHCQSLAMQRMEGVVPAFRQVLPAHLVGRV</sequence>
<comment type="caution">
    <text evidence="1">The sequence shown here is derived from an EMBL/GenBank/DDBJ whole genome shotgun (WGS) entry which is preliminary data.</text>
</comment>
<keyword evidence="2" id="KW-1185">Reference proteome</keyword>
<gene>
    <name evidence="1" type="ORF">JJB11_02360</name>
</gene>
<evidence type="ECO:0000313" key="1">
    <source>
        <dbReference type="EMBL" id="MBK6004923.1"/>
    </source>
</evidence>
<dbReference type="AlphaFoldDB" id="A0A934WL09"/>
<reference evidence="1" key="1">
    <citation type="journal article" date="2012" name="J. Microbiol. Biotechnol.">
        <title>Ramlibacter ginsenosidimutans sp. nov., with ginsenoside-converting activity.</title>
        <authorList>
            <person name="Wang L."/>
            <person name="An D.S."/>
            <person name="Kim S.G."/>
            <person name="Jin F.X."/>
            <person name="Kim S.C."/>
            <person name="Lee S.T."/>
            <person name="Im W.T."/>
        </authorList>
    </citation>
    <scope>NUCLEOTIDE SEQUENCE</scope>
    <source>
        <strain evidence="1">KACC 17527</strain>
    </source>
</reference>
<dbReference type="Proteomes" id="UP000630528">
    <property type="component" value="Unassembled WGS sequence"/>
</dbReference>
<reference evidence="1" key="2">
    <citation type="submission" date="2021-01" db="EMBL/GenBank/DDBJ databases">
        <authorList>
            <person name="Kang M."/>
        </authorList>
    </citation>
    <scope>NUCLEOTIDE SEQUENCE</scope>
    <source>
        <strain evidence="1">KACC 17527</strain>
    </source>
</reference>
<dbReference type="RefSeq" id="WP_201166292.1">
    <property type="nucleotide sequence ID" value="NZ_JAEPWM010000001.1"/>
</dbReference>
<protein>
    <submittedName>
        <fullName evidence="1">Uncharacterized protein</fullName>
    </submittedName>
</protein>